<evidence type="ECO:0000256" key="1">
    <source>
        <dbReference type="ARBA" id="ARBA00010515"/>
    </source>
</evidence>
<evidence type="ECO:0000313" key="5">
    <source>
        <dbReference type="EMBL" id="MFD1237036.1"/>
    </source>
</evidence>
<evidence type="ECO:0000313" key="6">
    <source>
        <dbReference type="Proteomes" id="UP001597182"/>
    </source>
</evidence>
<evidence type="ECO:0000256" key="2">
    <source>
        <dbReference type="ARBA" id="ARBA00022801"/>
    </source>
</evidence>
<dbReference type="GO" id="GO:0016787">
    <property type="term" value="F:hydrolase activity"/>
    <property type="evidence" value="ECO:0007669"/>
    <property type="project" value="UniProtKB-KW"/>
</dbReference>
<dbReference type="InterPro" id="IPR013094">
    <property type="entry name" value="AB_hydrolase_3"/>
</dbReference>
<proteinExistence type="inferred from homology"/>
<dbReference type="RefSeq" id="WP_346093240.1">
    <property type="nucleotide sequence ID" value="NZ_BAABKS010000074.1"/>
</dbReference>
<reference evidence="6" key="1">
    <citation type="journal article" date="2019" name="Int. J. Syst. Evol. Microbiol.">
        <title>The Global Catalogue of Microorganisms (GCM) 10K type strain sequencing project: providing services to taxonomists for standard genome sequencing and annotation.</title>
        <authorList>
            <consortium name="The Broad Institute Genomics Platform"/>
            <consortium name="The Broad Institute Genome Sequencing Center for Infectious Disease"/>
            <person name="Wu L."/>
            <person name="Ma J."/>
        </authorList>
    </citation>
    <scope>NUCLEOTIDE SEQUENCE [LARGE SCALE GENOMIC DNA]</scope>
    <source>
        <strain evidence="6">CCUG 49018</strain>
    </source>
</reference>
<feature type="active site" evidence="3">
    <location>
        <position position="154"/>
    </location>
</feature>
<feature type="domain" description="Alpha/beta hydrolase fold-3" evidence="4">
    <location>
        <begin position="82"/>
        <end position="278"/>
    </location>
</feature>
<sequence length="307" mass="32287">MALDPQFRTVLDTLEANGALPLVRGSAIETREHYRALSLSRRGADYVPFPVADVADDEIDGPGGPLPIRVYRPLEDRGGVVTYLHGGGWVVGDLDTHDPVCRKVAGETGAVVVSVDYRLAPEHPHPAGIEDTMAGLRWTHETYPDRPLGVAGDSAGASLAAGAALRARDESLPLAAQLLWYPSTDPTQSSKSVRDNGEGYFLTADAMRWFYDHYVPGGTDDPVVDLQHADVAGVAPAVVATAEFDPLRDEGDAYVEQLRAAGVPVTHVPGPGLIHGYAAFIGLVESADAAGARALAALADLLAAAKG</sequence>
<dbReference type="InterPro" id="IPR033140">
    <property type="entry name" value="Lipase_GDXG_put_SER_AS"/>
</dbReference>
<comment type="similarity">
    <text evidence="1">Belongs to the 'GDXG' lipolytic enzyme family.</text>
</comment>
<dbReference type="PROSITE" id="PS01174">
    <property type="entry name" value="LIPASE_GDXG_SER"/>
    <property type="match status" value="1"/>
</dbReference>
<dbReference type="Pfam" id="PF07859">
    <property type="entry name" value="Abhydrolase_3"/>
    <property type="match status" value="1"/>
</dbReference>
<name>A0ABW3VQU6_9PSEU</name>
<dbReference type="Gene3D" id="3.40.50.1820">
    <property type="entry name" value="alpha/beta hydrolase"/>
    <property type="match status" value="1"/>
</dbReference>
<organism evidence="5 6">
    <name type="scientific">Pseudonocardia benzenivorans</name>
    <dbReference type="NCBI Taxonomy" id="228005"/>
    <lineage>
        <taxon>Bacteria</taxon>
        <taxon>Bacillati</taxon>
        <taxon>Actinomycetota</taxon>
        <taxon>Actinomycetes</taxon>
        <taxon>Pseudonocardiales</taxon>
        <taxon>Pseudonocardiaceae</taxon>
        <taxon>Pseudonocardia</taxon>
    </lineage>
</organism>
<dbReference type="InterPro" id="IPR029058">
    <property type="entry name" value="AB_hydrolase_fold"/>
</dbReference>
<dbReference type="PANTHER" id="PTHR48081:SF8">
    <property type="entry name" value="ALPHA_BETA HYDROLASE FOLD-3 DOMAIN-CONTAINING PROTEIN-RELATED"/>
    <property type="match status" value="1"/>
</dbReference>
<dbReference type="SUPFAM" id="SSF53474">
    <property type="entry name" value="alpha/beta-Hydrolases"/>
    <property type="match status" value="1"/>
</dbReference>
<comment type="caution">
    <text evidence="5">The sequence shown here is derived from an EMBL/GenBank/DDBJ whole genome shotgun (WGS) entry which is preliminary data.</text>
</comment>
<dbReference type="EMBL" id="JBHTMB010000261">
    <property type="protein sequence ID" value="MFD1237036.1"/>
    <property type="molecule type" value="Genomic_DNA"/>
</dbReference>
<dbReference type="Proteomes" id="UP001597182">
    <property type="component" value="Unassembled WGS sequence"/>
</dbReference>
<keyword evidence="6" id="KW-1185">Reference proteome</keyword>
<gene>
    <name evidence="5" type="ORF">ACFQ34_27435</name>
</gene>
<dbReference type="InterPro" id="IPR050300">
    <property type="entry name" value="GDXG_lipolytic_enzyme"/>
</dbReference>
<accession>A0ABW3VQU6</accession>
<protein>
    <submittedName>
        <fullName evidence="5">Alpha/beta hydrolase</fullName>
    </submittedName>
</protein>
<keyword evidence="2 5" id="KW-0378">Hydrolase</keyword>
<evidence type="ECO:0000256" key="3">
    <source>
        <dbReference type="PROSITE-ProRule" id="PRU10038"/>
    </source>
</evidence>
<evidence type="ECO:0000259" key="4">
    <source>
        <dbReference type="Pfam" id="PF07859"/>
    </source>
</evidence>
<dbReference type="PANTHER" id="PTHR48081">
    <property type="entry name" value="AB HYDROLASE SUPERFAMILY PROTEIN C4A8.06C"/>
    <property type="match status" value="1"/>
</dbReference>